<dbReference type="EMBL" id="WJBB01000016">
    <property type="protein sequence ID" value="MBC3797823.1"/>
    <property type="molecule type" value="Genomic_DNA"/>
</dbReference>
<dbReference type="InterPro" id="IPR027051">
    <property type="entry name" value="XdhC_Rossmann_dom"/>
</dbReference>
<dbReference type="InterPro" id="IPR003777">
    <property type="entry name" value="XdhC_CoxI"/>
</dbReference>
<dbReference type="Gene3D" id="3.40.50.720">
    <property type="entry name" value="NAD(P)-binding Rossmann-like Domain"/>
    <property type="match status" value="1"/>
</dbReference>
<feature type="domain" description="XdhC Rossmann" evidence="2">
    <location>
        <begin position="106"/>
        <end position="249"/>
    </location>
</feature>
<evidence type="ECO:0000313" key="3">
    <source>
        <dbReference type="EMBL" id="MBC3797823.1"/>
    </source>
</evidence>
<evidence type="ECO:0000259" key="1">
    <source>
        <dbReference type="Pfam" id="PF02625"/>
    </source>
</evidence>
<dbReference type="PANTHER" id="PTHR30388">
    <property type="entry name" value="ALDEHYDE OXIDOREDUCTASE MOLYBDENUM COFACTOR ASSEMBLY PROTEIN"/>
    <property type="match status" value="1"/>
</dbReference>
<keyword evidence="4" id="KW-1185">Reference proteome</keyword>
<reference evidence="3 4" key="1">
    <citation type="journal article" date="2020" name="mSystems">
        <title>Defining Genomic and Predicted Metabolic Features of the Acetobacterium Genus.</title>
        <authorList>
            <person name="Ross D.E."/>
            <person name="Marshall C.W."/>
            <person name="Gulliver D."/>
            <person name="May H.D."/>
            <person name="Norman R.S."/>
        </authorList>
    </citation>
    <scope>NUCLEOTIDE SEQUENCE [LARGE SCALE GENOMIC DNA]</scope>
    <source>
        <strain evidence="3 4">DSM 9173</strain>
    </source>
</reference>
<sequence>MEILEEQLKAKKAGIPYALLTVTETEGTSPCKVGKKMLLLKDGTTFGTVGGGEFERQAIEEAKQAINDRKSFYKRYTHIPTYEETGLGCTFNASLFVEVVNPRLALVICNGGHVGNAVLHFAKLLQFETILIDTRSPDLIQDKIELADRFISCEIFETGILEADIPDGAYYICCASTHTQDKSALKGALQKNFEYVGMLGSTKKTVEMYKQLEEEGINRALLEQVHTPVGLDIGNSSPEEVAFSILAEILMIKNGGTGKPCKERRCKPIPNKKF</sequence>
<dbReference type="PANTHER" id="PTHR30388:SF6">
    <property type="entry name" value="XANTHINE DEHYDROGENASE SUBUNIT A-RELATED"/>
    <property type="match status" value="1"/>
</dbReference>
<gene>
    <name evidence="3" type="ORF">GH807_12290</name>
</gene>
<evidence type="ECO:0000259" key="2">
    <source>
        <dbReference type="Pfam" id="PF13478"/>
    </source>
</evidence>
<protein>
    <submittedName>
        <fullName evidence="3">XdhC family protein</fullName>
    </submittedName>
</protein>
<name>A0ABR6WMT1_9FIRM</name>
<comment type="caution">
    <text evidence="3">The sequence shown here is derived from an EMBL/GenBank/DDBJ whole genome shotgun (WGS) entry which is preliminary data.</text>
</comment>
<evidence type="ECO:0000313" key="4">
    <source>
        <dbReference type="Proteomes" id="UP000653358"/>
    </source>
</evidence>
<accession>A0ABR6WMT1</accession>
<dbReference type="Pfam" id="PF02625">
    <property type="entry name" value="XdhC_CoxI"/>
    <property type="match status" value="1"/>
</dbReference>
<feature type="domain" description="XdhC- CoxI" evidence="1">
    <location>
        <begin position="12"/>
        <end position="76"/>
    </location>
</feature>
<proteinExistence type="predicted"/>
<dbReference type="Proteomes" id="UP000653358">
    <property type="component" value="Unassembled WGS sequence"/>
</dbReference>
<organism evidence="3 4">
    <name type="scientific">Acetobacterium tundrae</name>
    <dbReference type="NCBI Taxonomy" id="132932"/>
    <lineage>
        <taxon>Bacteria</taxon>
        <taxon>Bacillati</taxon>
        <taxon>Bacillota</taxon>
        <taxon>Clostridia</taxon>
        <taxon>Eubacteriales</taxon>
        <taxon>Eubacteriaceae</taxon>
        <taxon>Acetobacterium</taxon>
    </lineage>
</organism>
<dbReference type="RefSeq" id="WP_148602932.1">
    <property type="nucleotide sequence ID" value="NZ_RXYB01000005.1"/>
</dbReference>
<dbReference type="Pfam" id="PF13478">
    <property type="entry name" value="XdhC_C"/>
    <property type="match status" value="1"/>
</dbReference>
<dbReference type="InterPro" id="IPR052698">
    <property type="entry name" value="MoCofactor_Util/Proc"/>
</dbReference>